<dbReference type="RefSeq" id="WP_226183129.1">
    <property type="nucleotide sequence ID" value="NZ_JAJADQ010000002.1"/>
</dbReference>
<reference evidence="1" key="1">
    <citation type="submission" date="2021-10" db="EMBL/GenBank/DDBJ databases">
        <authorList>
            <person name="Dean J.D."/>
            <person name="Kim M.K."/>
            <person name="Newey C.N."/>
            <person name="Stoker T.S."/>
            <person name="Thompson D.W."/>
            <person name="Grose J.H."/>
        </authorList>
    </citation>
    <scope>NUCLEOTIDE SEQUENCE</scope>
    <source>
        <strain evidence="1">BT635</strain>
    </source>
</reference>
<sequence>MSSFTFGLKTARTMDEDVHSIIPTTFDSELIAQLGATEFEVQHPAPYFSFIEQHLPIVGSMASGGELLCAKESASAPGEWWETIQLAIVRQVGEASPQHMAVVVGDNMMHYAYALRYSQFIQHMEDFFSIPQDTYVLLQSSKVCFQYSYEDQLFLYRLD</sequence>
<organism evidence="1 2">
    <name type="scientific">Hymenobacter nitidus</name>
    <dbReference type="NCBI Taxonomy" id="2880929"/>
    <lineage>
        <taxon>Bacteria</taxon>
        <taxon>Pseudomonadati</taxon>
        <taxon>Bacteroidota</taxon>
        <taxon>Cytophagia</taxon>
        <taxon>Cytophagales</taxon>
        <taxon>Hymenobacteraceae</taxon>
        <taxon>Hymenobacter</taxon>
    </lineage>
</organism>
<evidence type="ECO:0000313" key="1">
    <source>
        <dbReference type="EMBL" id="MCB2376826.1"/>
    </source>
</evidence>
<evidence type="ECO:0000313" key="2">
    <source>
        <dbReference type="Proteomes" id="UP001165297"/>
    </source>
</evidence>
<name>A0ABS8A8V1_9BACT</name>
<accession>A0ABS8A8V1</accession>
<proteinExistence type="predicted"/>
<gene>
    <name evidence="1" type="ORF">LGH70_04495</name>
</gene>
<dbReference type="Proteomes" id="UP001165297">
    <property type="component" value="Unassembled WGS sequence"/>
</dbReference>
<keyword evidence="2" id="KW-1185">Reference proteome</keyword>
<comment type="caution">
    <text evidence="1">The sequence shown here is derived from an EMBL/GenBank/DDBJ whole genome shotgun (WGS) entry which is preliminary data.</text>
</comment>
<protein>
    <submittedName>
        <fullName evidence="1">Uncharacterized protein</fullName>
    </submittedName>
</protein>
<dbReference type="EMBL" id="JAJADQ010000002">
    <property type="protein sequence ID" value="MCB2376826.1"/>
    <property type="molecule type" value="Genomic_DNA"/>
</dbReference>